<evidence type="ECO:0000259" key="2">
    <source>
        <dbReference type="PROSITE" id="PS50011"/>
    </source>
</evidence>
<dbReference type="Proteomes" id="UP000887568">
    <property type="component" value="Unplaced"/>
</dbReference>
<keyword evidence="4" id="KW-1185">Reference proteome</keyword>
<evidence type="ECO:0000313" key="4">
    <source>
        <dbReference type="Proteomes" id="UP000887568"/>
    </source>
</evidence>
<sequence>MKFPGRHWSELALTAIVIGLILLPLVFIVHELVVTVDETQPRDSGYDRVGVIPVLRRQGHGPDWRRALLKQLNSDLLDELTGSRRGWRHDQQDDPESLSCHDIDTIDKKERLGRGVTKDVYRGVYRGRSVALKMVTEKVEDITACRRRNKYKSTSECYVYAHYKLMKEMALAMQLDHPNIVKGLGICIRSNGTTMGSHGIISVYEIGDRIAGSMLRRLPWDQRLDMSIEIADLLYYLEHSPLGSLAVWDFKTRQFTLVQGRLKLIDLDDVSAQELPCKKSEDCNVEVDTQAGRANIVDSSYGLVPCVNFTCHGLNAKFNVISATRGLLGESLMSSAPPFVRHEVEDILSLAVVGNLGANELKSRLQQLMFFKHKETAGVVNSVKKTLRT</sequence>
<reference evidence="3" key="1">
    <citation type="submission" date="2022-11" db="UniProtKB">
        <authorList>
            <consortium name="EnsemblMetazoa"/>
        </authorList>
    </citation>
    <scope>IDENTIFICATION</scope>
</reference>
<evidence type="ECO:0000313" key="3">
    <source>
        <dbReference type="EnsemblMetazoa" id="XP_038069709.1"/>
    </source>
</evidence>
<dbReference type="PROSITE" id="PS50011">
    <property type="entry name" value="PROTEIN_KINASE_DOM"/>
    <property type="match status" value="1"/>
</dbReference>
<dbReference type="OrthoDB" id="4062651at2759"/>
<dbReference type="Gene3D" id="1.10.510.10">
    <property type="entry name" value="Transferase(Phosphotransferase) domain 1"/>
    <property type="match status" value="1"/>
</dbReference>
<feature type="transmembrane region" description="Helical" evidence="1">
    <location>
        <begin position="12"/>
        <end position="33"/>
    </location>
</feature>
<dbReference type="PANTHER" id="PTHR46448">
    <property type="entry name" value="PROTEIN KINASE DOMAIN-CONTAINING PROTEIN"/>
    <property type="match status" value="1"/>
</dbReference>
<keyword evidence="1" id="KW-0812">Transmembrane</keyword>
<dbReference type="Pfam" id="PF07714">
    <property type="entry name" value="PK_Tyr_Ser-Thr"/>
    <property type="match status" value="1"/>
</dbReference>
<dbReference type="PANTHER" id="PTHR46448:SF1">
    <property type="entry name" value="PROTEIN KINASE DOMAIN-CONTAINING PROTEIN"/>
    <property type="match status" value="1"/>
</dbReference>
<keyword evidence="1" id="KW-1133">Transmembrane helix</keyword>
<keyword evidence="1" id="KW-0472">Membrane</keyword>
<dbReference type="SUPFAM" id="SSF56112">
    <property type="entry name" value="Protein kinase-like (PK-like)"/>
    <property type="match status" value="1"/>
</dbReference>
<dbReference type="AlphaFoldDB" id="A0A914B1N6"/>
<dbReference type="GeneID" id="119738814"/>
<name>A0A914B1N6_PATMI</name>
<dbReference type="SMART" id="SM00219">
    <property type="entry name" value="TyrKc"/>
    <property type="match status" value="1"/>
</dbReference>
<feature type="domain" description="Protein kinase" evidence="2">
    <location>
        <begin position="106"/>
        <end position="389"/>
    </location>
</feature>
<proteinExistence type="predicted"/>
<dbReference type="GO" id="GO:0005576">
    <property type="term" value="C:extracellular region"/>
    <property type="evidence" value="ECO:0007669"/>
    <property type="project" value="TreeGrafter"/>
</dbReference>
<evidence type="ECO:0000256" key="1">
    <source>
        <dbReference type="SAM" id="Phobius"/>
    </source>
</evidence>
<dbReference type="InterPro" id="IPR020635">
    <property type="entry name" value="Tyr_kinase_cat_dom"/>
</dbReference>
<dbReference type="InterPro" id="IPR000719">
    <property type="entry name" value="Prot_kinase_dom"/>
</dbReference>
<dbReference type="InterPro" id="IPR042983">
    <property type="entry name" value="PKDCC"/>
</dbReference>
<accession>A0A914B1N6</accession>
<dbReference type="InterPro" id="IPR001245">
    <property type="entry name" value="Ser-Thr/Tyr_kinase_cat_dom"/>
</dbReference>
<organism evidence="3 4">
    <name type="scientific">Patiria miniata</name>
    <name type="common">Bat star</name>
    <name type="synonym">Asterina miniata</name>
    <dbReference type="NCBI Taxonomy" id="46514"/>
    <lineage>
        <taxon>Eukaryota</taxon>
        <taxon>Metazoa</taxon>
        <taxon>Echinodermata</taxon>
        <taxon>Eleutherozoa</taxon>
        <taxon>Asterozoa</taxon>
        <taxon>Asteroidea</taxon>
        <taxon>Valvatacea</taxon>
        <taxon>Valvatida</taxon>
        <taxon>Asterinidae</taxon>
        <taxon>Patiria</taxon>
    </lineage>
</organism>
<dbReference type="GO" id="GO:0005524">
    <property type="term" value="F:ATP binding"/>
    <property type="evidence" value="ECO:0007669"/>
    <property type="project" value="InterPro"/>
</dbReference>
<dbReference type="EnsemblMetazoa" id="XM_038213781.1">
    <property type="protein sequence ID" value="XP_038069709.1"/>
    <property type="gene ID" value="LOC119738814"/>
</dbReference>
<protein>
    <recommendedName>
        <fullName evidence="2">Protein kinase domain-containing protein</fullName>
    </recommendedName>
</protein>
<dbReference type="RefSeq" id="XP_038069709.1">
    <property type="nucleotide sequence ID" value="XM_038213781.1"/>
</dbReference>
<dbReference type="GO" id="GO:0004715">
    <property type="term" value="F:non-membrane spanning protein tyrosine kinase activity"/>
    <property type="evidence" value="ECO:0007669"/>
    <property type="project" value="InterPro"/>
</dbReference>
<dbReference type="InterPro" id="IPR011009">
    <property type="entry name" value="Kinase-like_dom_sf"/>
</dbReference>
<dbReference type="GO" id="GO:0001501">
    <property type="term" value="P:skeletal system development"/>
    <property type="evidence" value="ECO:0007669"/>
    <property type="project" value="TreeGrafter"/>
</dbReference>
<dbReference type="OMA" id="CHDIDTI"/>